<dbReference type="AlphaFoldDB" id="A0A2H4UED5"/>
<dbReference type="EMBL" id="MF957314">
    <property type="protein sequence ID" value="ATZ71607.1"/>
    <property type="molecule type" value="Genomic_DNA"/>
</dbReference>
<keyword evidence="2" id="KW-0614">Plasmid</keyword>
<evidence type="ECO:0000313" key="2">
    <source>
        <dbReference type="EMBL" id="ATZ71607.1"/>
    </source>
</evidence>
<accession>A0A2H4UED5</accession>
<protein>
    <submittedName>
        <fullName evidence="2">IncI1 plasmid conjugative transfer lipoprotein PilN</fullName>
    </submittedName>
</protein>
<keyword evidence="2" id="KW-0449">Lipoprotein</keyword>
<feature type="region of interest" description="Disordered" evidence="1">
    <location>
        <begin position="54"/>
        <end position="84"/>
    </location>
</feature>
<evidence type="ECO:0000256" key="1">
    <source>
        <dbReference type="SAM" id="MobiDB-lite"/>
    </source>
</evidence>
<reference evidence="2" key="1">
    <citation type="submission" date="2017-09" db="EMBL/GenBank/DDBJ databases">
        <title>Bacteria from fildes peninsula of king george island (maritime Antarctica), carry class 1 integrons and antibiotic resistance cassettes in conjugative plasmids.</title>
        <authorList>
            <person name="Antelo V.B."/>
            <person name="Batista S.B."/>
            <person name="Guerout A.M."/>
            <person name="Mazel D."/>
            <person name="Romero V."/>
            <person name="Sotelo Silveira J."/>
        </authorList>
    </citation>
    <scope>NUCLEOTIDE SEQUENCE</scope>
    <source>
        <strain evidence="2">HP19</strain>
        <plasmid evidence="2">unnamed</plasmid>
    </source>
</reference>
<organism evidence="2">
    <name type="scientific">Enterobacter sp. HP19</name>
    <dbReference type="NCBI Taxonomy" id="1811975"/>
    <lineage>
        <taxon>Bacteria</taxon>
        <taxon>Pseudomonadati</taxon>
        <taxon>Pseudomonadota</taxon>
        <taxon>Gammaproteobacteria</taxon>
        <taxon>Enterobacterales</taxon>
        <taxon>Enterobacteriaceae</taxon>
        <taxon>Enterobacter</taxon>
    </lineage>
</organism>
<name>A0A2H4UED5_9ENTR</name>
<proteinExistence type="predicted"/>
<sequence>MLTMVMDLSTLKQIRQINSPDNTSKLEAPNIDSNAINQRVWLKPNDTLIISGFEQDEKSGTKQGVGDPNNIVLGGGMKGSHKKSISVISITPSVQ</sequence>
<geneLocation type="plasmid" evidence="2">
    <name>unnamed</name>
</geneLocation>